<dbReference type="PANTHER" id="PTHR46601:SF1">
    <property type="entry name" value="ADF-H DOMAIN-CONTAINING PROTEIN"/>
    <property type="match status" value="1"/>
</dbReference>
<dbReference type="PANTHER" id="PTHR46601">
    <property type="entry name" value="ULP_PROTEASE DOMAIN-CONTAINING PROTEIN"/>
    <property type="match status" value="1"/>
</dbReference>
<gene>
    <name evidence="2" type="ORF">PR048_019655</name>
</gene>
<protein>
    <submittedName>
        <fullName evidence="2">Uncharacterized protein</fullName>
    </submittedName>
</protein>
<dbReference type="Proteomes" id="UP001159363">
    <property type="component" value="Chromosome 6"/>
</dbReference>
<feature type="region of interest" description="Disordered" evidence="1">
    <location>
        <begin position="406"/>
        <end position="435"/>
    </location>
</feature>
<name>A0ABQ9H416_9NEOP</name>
<comment type="caution">
    <text evidence="2">The sequence shown here is derived from an EMBL/GenBank/DDBJ whole genome shotgun (WGS) entry which is preliminary data.</text>
</comment>
<evidence type="ECO:0000313" key="2">
    <source>
        <dbReference type="EMBL" id="KAJ8879049.1"/>
    </source>
</evidence>
<keyword evidence="3" id="KW-1185">Reference proteome</keyword>
<organism evidence="2 3">
    <name type="scientific">Dryococelus australis</name>
    <dbReference type="NCBI Taxonomy" id="614101"/>
    <lineage>
        <taxon>Eukaryota</taxon>
        <taxon>Metazoa</taxon>
        <taxon>Ecdysozoa</taxon>
        <taxon>Arthropoda</taxon>
        <taxon>Hexapoda</taxon>
        <taxon>Insecta</taxon>
        <taxon>Pterygota</taxon>
        <taxon>Neoptera</taxon>
        <taxon>Polyneoptera</taxon>
        <taxon>Phasmatodea</taxon>
        <taxon>Verophasmatodea</taxon>
        <taxon>Anareolatae</taxon>
        <taxon>Phasmatidae</taxon>
        <taxon>Eurycanthinae</taxon>
        <taxon>Dryococelus</taxon>
    </lineage>
</organism>
<evidence type="ECO:0000313" key="3">
    <source>
        <dbReference type="Proteomes" id="UP001159363"/>
    </source>
</evidence>
<proteinExistence type="predicted"/>
<dbReference type="EMBL" id="JARBHB010000007">
    <property type="protein sequence ID" value="KAJ8879049.1"/>
    <property type="molecule type" value="Genomic_DNA"/>
</dbReference>
<accession>A0ABQ9H416</accession>
<evidence type="ECO:0000256" key="1">
    <source>
        <dbReference type="SAM" id="MobiDB-lite"/>
    </source>
</evidence>
<reference evidence="2 3" key="1">
    <citation type="submission" date="2023-02" db="EMBL/GenBank/DDBJ databases">
        <title>LHISI_Scaffold_Assembly.</title>
        <authorList>
            <person name="Stuart O.P."/>
            <person name="Cleave R."/>
            <person name="Magrath M.J.L."/>
            <person name="Mikheyev A.S."/>
        </authorList>
    </citation>
    <scope>NUCLEOTIDE SEQUENCE [LARGE SCALE GENOMIC DNA]</scope>
    <source>
        <strain evidence="2">Daus_M_001</strain>
        <tissue evidence="2">Leg muscle</tissue>
    </source>
</reference>
<sequence>MVHKIQETLTEYIKENIPNIIEIHYYSDGCAAQYQNNHRKTECDGIGATVKRLARKETLQRSRQNPILTPDEFFQFCKFNIRKVNFHFISKDSVNLIRSKPKNTSGTRSFHNFRPLYCSGTLEASDEKSSLAYSLKTKMRGGCPEGTMYTACYSGVQRIDSGIEDAGVGMSSASQHDSRERCRFSLYIENCSFMAVTGMRGLLASYRRDWVSDPQEFDQAGALKILVRPYSSWELNQVPRLSAALRGYRIAKGPQLRIGDALMVRTLAEQISGPYRLGVRAATYPFLRSRPYASWRADELCPEPWKGTSLYTEHLSLVAFERVQEWLFLIACGGGIDSSIASALGSGGCDVSQAEVLLSCRDSWNLVIIGQTVDGSSNTARHPNRESSQGLLASRADRHVANLGHPKETVDEPLMPDTHVMQSPMPIKPSITGCP</sequence>